<feature type="binding site" evidence="1">
    <location>
        <position position="41"/>
    </location>
    <ligand>
        <name>S-adenosyl-L-methionine</name>
        <dbReference type="ChEBI" id="CHEBI:59789"/>
    </ligand>
</feature>
<keyword evidence="1" id="KW-0694">RNA-binding</keyword>
<accession>A0ABU4RQG0</accession>
<comment type="similarity">
    <text evidence="1">Belongs to the RlmJ family.</text>
</comment>
<dbReference type="Proteomes" id="UP001274321">
    <property type="component" value="Unassembled WGS sequence"/>
</dbReference>
<feature type="binding site" evidence="1">
    <location>
        <position position="18"/>
    </location>
    <ligand>
        <name>S-adenosyl-L-methionine</name>
        <dbReference type="ChEBI" id="CHEBI:59789"/>
    </ligand>
</feature>
<dbReference type="Gene3D" id="3.40.50.150">
    <property type="entry name" value="Vaccinia Virus protein VP39"/>
    <property type="match status" value="1"/>
</dbReference>
<comment type="function">
    <text evidence="1">Specifically methylates the adenine in position 2030 of 23S rRNA.</text>
</comment>
<protein>
    <recommendedName>
        <fullName evidence="1">Ribosomal RNA large subunit methyltransferase J</fullName>
        <ecNumber evidence="1">2.1.1.266</ecNumber>
    </recommendedName>
    <alternativeName>
        <fullName evidence="1">23S rRNA (adenine(2030)-N6)-methyltransferase</fullName>
    </alternativeName>
    <alternativeName>
        <fullName evidence="1">23S rRNA m6A2030 methyltransferase</fullName>
    </alternativeName>
</protein>
<comment type="catalytic activity">
    <reaction evidence="1">
        <text>adenosine(2030) in 23S rRNA + S-adenosyl-L-methionine = N(6)-methyladenosine(2030) in 23S rRNA + S-adenosyl-L-homocysteine + H(+)</text>
        <dbReference type="Rhea" id="RHEA:43736"/>
        <dbReference type="Rhea" id="RHEA-COMP:10668"/>
        <dbReference type="Rhea" id="RHEA-COMP:10669"/>
        <dbReference type="ChEBI" id="CHEBI:15378"/>
        <dbReference type="ChEBI" id="CHEBI:57856"/>
        <dbReference type="ChEBI" id="CHEBI:59789"/>
        <dbReference type="ChEBI" id="CHEBI:74411"/>
        <dbReference type="ChEBI" id="CHEBI:74449"/>
        <dbReference type="EC" id="2.1.1.266"/>
    </reaction>
</comment>
<dbReference type="SUPFAM" id="SSF53335">
    <property type="entry name" value="S-adenosyl-L-methionine-dependent methyltransferases"/>
    <property type="match status" value="1"/>
</dbReference>
<keyword evidence="3" id="KW-1185">Reference proteome</keyword>
<dbReference type="Pfam" id="PF04378">
    <property type="entry name" value="RsmJ"/>
    <property type="match status" value="1"/>
</dbReference>
<dbReference type="RefSeq" id="WP_319845207.1">
    <property type="nucleotide sequence ID" value="NZ_JAXAFJ010000009.1"/>
</dbReference>
<feature type="site" description="Interaction with substrate rRNA" evidence="1">
    <location>
        <position position="3"/>
    </location>
</feature>
<reference evidence="2 3" key="1">
    <citation type="submission" date="2023-11" db="EMBL/GenBank/DDBJ databases">
        <authorList>
            <person name="Bao R."/>
        </authorList>
    </citation>
    <scope>NUCLEOTIDE SEQUENCE [LARGE SCALE GENOMIC DNA]</scope>
    <source>
        <strain evidence="2 3">PJ23</strain>
    </source>
</reference>
<dbReference type="PANTHER" id="PTHR37426:SF1">
    <property type="entry name" value="RIBOSOMAL RNA LARGE SUBUNIT METHYLTRANSFERASE J"/>
    <property type="match status" value="1"/>
</dbReference>
<dbReference type="EC" id="2.1.1.266" evidence="1"/>
<name>A0ABU4RQG0_9HYPH</name>
<keyword evidence="1" id="KW-0698">rRNA processing</keyword>
<keyword evidence="1" id="KW-0808">Transferase</keyword>
<feature type="binding site" evidence="1">
    <location>
        <position position="166"/>
    </location>
    <ligand>
        <name>S-adenosyl-L-methionine</name>
        <dbReference type="ChEBI" id="CHEBI:59789"/>
    </ligand>
</feature>
<feature type="binding site" evidence="1">
    <location>
        <position position="102"/>
    </location>
    <ligand>
        <name>S-adenosyl-L-methionine</name>
        <dbReference type="ChEBI" id="CHEBI:59789"/>
    </ligand>
</feature>
<feature type="active site" description="Proton acceptor" evidence="1">
    <location>
        <position position="166"/>
    </location>
</feature>
<dbReference type="HAMAP" id="MF_00934">
    <property type="entry name" value="23SrRNA_methyltr_J"/>
    <property type="match status" value="1"/>
</dbReference>
<dbReference type="EMBL" id="JAXAFJ010000009">
    <property type="protein sequence ID" value="MDX6807083.1"/>
    <property type="molecule type" value="Genomic_DNA"/>
</dbReference>
<evidence type="ECO:0000313" key="2">
    <source>
        <dbReference type="EMBL" id="MDX6807083.1"/>
    </source>
</evidence>
<dbReference type="InterPro" id="IPR007473">
    <property type="entry name" value="RlmJ"/>
</dbReference>
<sequence length="285" mass="32161">MNYRHGFHAGNFADVLKHSVLALIVRHLLQKAAPFRYIDTHAGIGLYDLHSEQAQKTGEWRDGVARVWNTRFEPEVAALLAPWQDAVNRLNPEGGLRYYPGSPELVRALARPDDRLVLCELHPQDAALLGRRYARDKRMRVVEIDGWTGLNAYVPPKERRGLVLVDPPFEEPDELLRMVSALDAAHRKWPTGTYALWYPVKDPGEIAAFTHRLANLDVPSILGAEIMIQRPEDASRLNGTGLVIVNPPWTLERDLRILLPALARVLGRDGRSTSRVFQIAGERRA</sequence>
<feature type="binding site" evidence="1">
    <location>
        <position position="120"/>
    </location>
    <ligand>
        <name>S-adenosyl-L-methionine</name>
        <dbReference type="ChEBI" id="CHEBI:59789"/>
    </ligand>
</feature>
<gene>
    <name evidence="1 2" type="primary">rlmJ</name>
    <name evidence="2" type="ORF">SCD90_13505</name>
</gene>
<organism evidence="2 3">
    <name type="scientific">Terrihabitans rhizophilus</name>
    <dbReference type="NCBI Taxonomy" id="3092662"/>
    <lineage>
        <taxon>Bacteria</taxon>
        <taxon>Pseudomonadati</taxon>
        <taxon>Pseudomonadota</taxon>
        <taxon>Alphaproteobacteria</taxon>
        <taxon>Hyphomicrobiales</taxon>
        <taxon>Terrihabitans</taxon>
    </lineage>
</organism>
<comment type="subunit">
    <text evidence="1">Monomer.</text>
</comment>
<dbReference type="InterPro" id="IPR029063">
    <property type="entry name" value="SAM-dependent_MTases_sf"/>
</dbReference>
<feature type="binding site" evidence="1">
    <location>
        <begin position="145"/>
        <end position="146"/>
    </location>
    <ligand>
        <name>S-adenosyl-L-methionine</name>
        <dbReference type="ChEBI" id="CHEBI:59789"/>
    </ligand>
</feature>
<dbReference type="PANTHER" id="PTHR37426">
    <property type="entry name" value="RIBOSOMAL RNA LARGE SUBUNIT METHYLTRANSFERASE J"/>
    <property type="match status" value="1"/>
</dbReference>
<proteinExistence type="inferred from homology"/>
<evidence type="ECO:0000313" key="3">
    <source>
        <dbReference type="Proteomes" id="UP001274321"/>
    </source>
</evidence>
<keyword evidence="1" id="KW-0949">S-adenosyl-L-methionine</keyword>
<comment type="caution">
    <text evidence="2">The sequence shown here is derived from an EMBL/GenBank/DDBJ whole genome shotgun (WGS) entry which is preliminary data.</text>
</comment>
<evidence type="ECO:0000256" key="1">
    <source>
        <dbReference type="HAMAP-Rule" id="MF_00934"/>
    </source>
</evidence>
<keyword evidence="1" id="KW-0489">Methyltransferase</keyword>